<evidence type="ECO:0000313" key="3">
    <source>
        <dbReference type="Proteomes" id="UP001354989"/>
    </source>
</evidence>
<dbReference type="EMBL" id="AP025293">
    <property type="protein sequence ID" value="BDD01019.1"/>
    <property type="molecule type" value="Genomic_DNA"/>
</dbReference>
<evidence type="ECO:0000256" key="1">
    <source>
        <dbReference type="SAM" id="Phobius"/>
    </source>
</evidence>
<dbReference type="Gene3D" id="2.40.50.100">
    <property type="match status" value="1"/>
</dbReference>
<dbReference type="PRINTS" id="PR01490">
    <property type="entry name" value="RTXTOXIND"/>
</dbReference>
<geneLocation type="plasmid" evidence="2 3">
    <name>pPP1</name>
</geneLocation>
<sequence length="451" mass="50800">MLNVSKNRMYSQAEEHRLQTLKTLVTPQYGKILAKWLVGILALLFLIMFVPWQQNIKGYGRVTAFHPSNRPQNVQTTIAGRIESWRVREGQYVHEGDTLMVISEIKDKFFDPELLPRTKQQLEAKENSLGAKANKVIALEKQIAALKSALSLKLEQVKIKQQQMVLKFESDSIEYEVEQINYDVAQKQFDRQLKLYEQGLKSLTDLESRKLKLQESSAKMVAKENKFLATKNEMLSLKVEVNAIQAEYLDKISKAESDLGATRSDLFESEGSLAKMENEYANLRIRKDQYFIKAPQDGYIVKALIAGIGETIKEGSSVVTILPASSDLAVELYVKAMDVSLLRAGAKVRIQFDGWPALQFSGWPEASIGTFGGVVEVIDYVDSQGGKYRILVKPDPNDQPWPSILRIGSGANGWAMLDEVPVWYELWRQFNGFPPQMPVSATSSVKEGGKK</sequence>
<dbReference type="RefSeq" id="WP_332922482.1">
    <property type="nucleotide sequence ID" value="NZ_AP025293.1"/>
</dbReference>
<keyword evidence="1" id="KW-1133">Transmembrane helix</keyword>
<keyword evidence="3" id="KW-1185">Reference proteome</keyword>
<dbReference type="InterPro" id="IPR050739">
    <property type="entry name" value="MFP"/>
</dbReference>
<evidence type="ECO:0000313" key="2">
    <source>
        <dbReference type="EMBL" id="BDD01019.1"/>
    </source>
</evidence>
<feature type="transmembrane region" description="Helical" evidence="1">
    <location>
        <begin position="32"/>
        <end position="52"/>
    </location>
</feature>
<name>A0ABM7VJ53_9BACT</name>
<protein>
    <submittedName>
        <fullName evidence="2">Biotin attachment protein</fullName>
    </submittedName>
</protein>
<proteinExistence type="predicted"/>
<gene>
    <name evidence="2" type="ORF">PEPS_32990</name>
</gene>
<accession>A0ABM7VJ53</accession>
<dbReference type="Proteomes" id="UP001354989">
    <property type="component" value="Plasmid pPP1"/>
</dbReference>
<reference evidence="2 3" key="1">
    <citation type="submission" date="2021-12" db="EMBL/GenBank/DDBJ databases">
        <title>Genome sequencing of bacteria with rrn-lacking chromosome and rrn-plasmid.</title>
        <authorList>
            <person name="Anda M."/>
            <person name="Iwasaki W."/>
        </authorList>
    </citation>
    <scope>NUCLEOTIDE SEQUENCE [LARGE SCALE GENOMIC DNA]</scope>
    <source>
        <strain evidence="2 3">NBRC 101262</strain>
        <plasmid evidence="2 3">pPP1</plasmid>
    </source>
</reference>
<organism evidence="2 3">
    <name type="scientific">Persicobacter psychrovividus</name>
    <dbReference type="NCBI Taxonomy" id="387638"/>
    <lineage>
        <taxon>Bacteria</taxon>
        <taxon>Pseudomonadati</taxon>
        <taxon>Bacteroidota</taxon>
        <taxon>Cytophagia</taxon>
        <taxon>Cytophagales</taxon>
        <taxon>Persicobacteraceae</taxon>
        <taxon>Persicobacter</taxon>
    </lineage>
</organism>
<keyword evidence="2" id="KW-0614">Plasmid</keyword>
<dbReference type="PANTHER" id="PTHR30386">
    <property type="entry name" value="MEMBRANE FUSION SUBUNIT OF EMRAB-TOLC MULTIDRUG EFFLUX PUMP"/>
    <property type="match status" value="1"/>
</dbReference>
<keyword evidence="1" id="KW-0472">Membrane</keyword>
<keyword evidence="1" id="KW-0812">Transmembrane</keyword>